<dbReference type="Proteomes" id="UP000268007">
    <property type="component" value="Unassembled WGS sequence"/>
</dbReference>
<evidence type="ECO:0000256" key="1">
    <source>
        <dbReference type="SAM" id="SignalP"/>
    </source>
</evidence>
<evidence type="ECO:0000313" key="2">
    <source>
        <dbReference type="EMBL" id="RKR82598.1"/>
    </source>
</evidence>
<dbReference type="EMBL" id="RBKU01000001">
    <property type="protein sequence ID" value="RKR82598.1"/>
    <property type="molecule type" value="Genomic_DNA"/>
</dbReference>
<dbReference type="AlphaFoldDB" id="A0A495J2K4"/>
<evidence type="ECO:0008006" key="4">
    <source>
        <dbReference type="Google" id="ProtNLM"/>
    </source>
</evidence>
<name>A0A495J2K4_9SPHI</name>
<comment type="caution">
    <text evidence="2">The sequence shown here is derived from an EMBL/GenBank/DDBJ whole genome shotgun (WGS) entry which is preliminary data.</text>
</comment>
<dbReference type="Pfam" id="PF20329">
    <property type="entry name" value="DUF6624"/>
    <property type="match status" value="1"/>
</dbReference>
<keyword evidence="3" id="KW-1185">Reference proteome</keyword>
<protein>
    <recommendedName>
        <fullName evidence="4">GLPGLI family protein</fullName>
    </recommendedName>
</protein>
<feature type="chain" id="PRO_5019759942" description="GLPGLI family protein" evidence="1">
    <location>
        <begin position="19"/>
        <end position="223"/>
    </location>
</feature>
<dbReference type="InterPro" id="IPR046732">
    <property type="entry name" value="DUF6624"/>
</dbReference>
<reference evidence="2 3" key="1">
    <citation type="submission" date="2018-10" db="EMBL/GenBank/DDBJ databases">
        <title>Genomic Encyclopedia of Archaeal and Bacterial Type Strains, Phase II (KMG-II): from individual species to whole genera.</title>
        <authorList>
            <person name="Goeker M."/>
        </authorList>
    </citation>
    <scope>NUCLEOTIDE SEQUENCE [LARGE SCALE GENOMIC DNA]</scope>
    <source>
        <strain evidence="2 3">DSM 18602</strain>
    </source>
</reference>
<dbReference type="OrthoDB" id="2989458at2"/>
<evidence type="ECO:0000313" key="3">
    <source>
        <dbReference type="Proteomes" id="UP000268007"/>
    </source>
</evidence>
<feature type="signal peptide" evidence="1">
    <location>
        <begin position="1"/>
        <end position="18"/>
    </location>
</feature>
<accession>A0A495J2K4</accession>
<proteinExistence type="predicted"/>
<gene>
    <name evidence="2" type="ORF">BDD43_2783</name>
</gene>
<keyword evidence="1" id="KW-0732">Signal</keyword>
<dbReference type="RefSeq" id="WP_121198187.1">
    <property type="nucleotide sequence ID" value="NZ_RBKU01000001.1"/>
</dbReference>
<organism evidence="2 3">
    <name type="scientific">Mucilaginibacter gracilis</name>
    <dbReference type="NCBI Taxonomy" id="423350"/>
    <lineage>
        <taxon>Bacteria</taxon>
        <taxon>Pseudomonadati</taxon>
        <taxon>Bacteroidota</taxon>
        <taxon>Sphingobacteriia</taxon>
        <taxon>Sphingobacteriales</taxon>
        <taxon>Sphingobacteriaceae</taxon>
        <taxon>Mucilaginibacter</taxon>
    </lineage>
</organism>
<sequence length="223" mass="25562">MKYIVLPLLICVAVAAHAQRKFNPVLKRQLDSVLVLDQKYRELLTDLWNPAMADKIAKQYGSTPAKLTNKFWALQNHIDSANQVFLGSVIAKYGYPGTRLVGKETDEAAWSIIQHSPDIAKYIPIIKRAAETHQLPFDKYAMMYDRYLLNQNKEQVYGTQCMTVELNNGKKEPCVWPIQDAEHVNERRKKAGFTTTVEQNALRLGVTYRVVTMSEMKTRVFKP</sequence>